<evidence type="ECO:0000256" key="5">
    <source>
        <dbReference type="ARBA" id="ARBA00023136"/>
    </source>
</evidence>
<reference evidence="8" key="1">
    <citation type="submission" date="2023-06" db="EMBL/GenBank/DDBJ databases">
        <authorList>
            <person name="Delattre M."/>
        </authorList>
    </citation>
    <scope>NUCLEOTIDE SEQUENCE</scope>
    <source>
        <strain evidence="8">AF72</strain>
    </source>
</reference>
<accession>A0AA36FSJ6</accession>
<dbReference type="AlphaFoldDB" id="A0AA36FSJ6"/>
<keyword evidence="4 6" id="KW-1133">Transmembrane helix</keyword>
<sequence length="230" mass="25457">MASSAFPQATFIDFMGATGEVPQDFLSGSIASMSSSSKTGGSRMQDVDLHTDFDTLEEPIRDTVRRDVRTVGAKFQHVLFPGSSDRKRLLKEWDLWGPLFICVFLSLLLHSQGGDAAPQFTQVFSLTFFGSIVVTLNIKLLGGEISFFQSLCVIGYCLLPPTISALLCSVLLSGRLFFLRLGLTALGFSWATYAAMGFLAEMQPPKKRLLVIYPIFLFYFIVSWLIVSHT</sequence>
<dbReference type="EMBL" id="CATQJA010001039">
    <property type="protein sequence ID" value="CAJ0565447.1"/>
    <property type="molecule type" value="Genomic_DNA"/>
</dbReference>
<dbReference type="Pfam" id="PF04893">
    <property type="entry name" value="Yip1"/>
    <property type="match status" value="1"/>
</dbReference>
<evidence type="ECO:0000256" key="3">
    <source>
        <dbReference type="ARBA" id="ARBA00022692"/>
    </source>
</evidence>
<proteinExistence type="inferred from homology"/>
<dbReference type="Proteomes" id="UP001177023">
    <property type="component" value="Unassembled WGS sequence"/>
</dbReference>
<feature type="transmembrane region" description="Helical" evidence="6">
    <location>
        <begin position="210"/>
        <end position="227"/>
    </location>
</feature>
<keyword evidence="5 6" id="KW-0472">Membrane</keyword>
<dbReference type="GO" id="GO:0005802">
    <property type="term" value="C:trans-Golgi network"/>
    <property type="evidence" value="ECO:0007669"/>
    <property type="project" value="TreeGrafter"/>
</dbReference>
<feature type="non-terminal residue" evidence="8">
    <location>
        <position position="230"/>
    </location>
</feature>
<evidence type="ECO:0000256" key="4">
    <source>
        <dbReference type="ARBA" id="ARBA00022989"/>
    </source>
</evidence>
<protein>
    <recommendedName>
        <fullName evidence="6">Protein YIPF</fullName>
    </recommendedName>
</protein>
<evidence type="ECO:0000256" key="2">
    <source>
        <dbReference type="ARBA" id="ARBA00010596"/>
    </source>
</evidence>
<keyword evidence="3 6" id="KW-0812">Transmembrane</keyword>
<feature type="transmembrane region" description="Helical" evidence="6">
    <location>
        <begin position="93"/>
        <end position="111"/>
    </location>
</feature>
<feature type="domain" description="Yip1" evidence="7">
    <location>
        <begin position="88"/>
        <end position="225"/>
    </location>
</feature>
<evidence type="ECO:0000313" key="9">
    <source>
        <dbReference type="Proteomes" id="UP001177023"/>
    </source>
</evidence>
<comment type="subcellular location">
    <subcellularLocation>
        <location evidence="6">Golgi apparatus membrane</location>
        <topology evidence="6">Multi-pass membrane protein</topology>
    </subcellularLocation>
    <subcellularLocation>
        <location evidence="1">Membrane</location>
        <topology evidence="1">Multi-pass membrane protein</topology>
    </subcellularLocation>
</comment>
<dbReference type="PANTHER" id="PTHR21236">
    <property type="entry name" value="GOLGI MEMBRANE PROTEIN YIP1"/>
    <property type="match status" value="1"/>
</dbReference>
<gene>
    <name evidence="8" type="ORF">MSPICULIGERA_LOCUS4088</name>
</gene>
<name>A0AA36FSJ6_9BILA</name>
<evidence type="ECO:0000256" key="6">
    <source>
        <dbReference type="RuleBase" id="RU361264"/>
    </source>
</evidence>
<feature type="transmembrane region" description="Helical" evidence="6">
    <location>
        <begin position="123"/>
        <end position="141"/>
    </location>
</feature>
<keyword evidence="9" id="KW-1185">Reference proteome</keyword>
<evidence type="ECO:0000259" key="7">
    <source>
        <dbReference type="Pfam" id="PF04893"/>
    </source>
</evidence>
<comment type="caution">
    <text evidence="8">The sequence shown here is derived from an EMBL/GenBank/DDBJ whole genome shotgun (WGS) entry which is preliminary data.</text>
</comment>
<dbReference type="GO" id="GO:0006888">
    <property type="term" value="P:endoplasmic reticulum to Golgi vesicle-mediated transport"/>
    <property type="evidence" value="ECO:0007669"/>
    <property type="project" value="InterPro"/>
</dbReference>
<dbReference type="GO" id="GO:0000139">
    <property type="term" value="C:Golgi membrane"/>
    <property type="evidence" value="ECO:0007669"/>
    <property type="project" value="UniProtKB-SubCell"/>
</dbReference>
<feature type="transmembrane region" description="Helical" evidence="6">
    <location>
        <begin position="178"/>
        <end position="198"/>
    </location>
</feature>
<evidence type="ECO:0000313" key="8">
    <source>
        <dbReference type="EMBL" id="CAJ0565447.1"/>
    </source>
</evidence>
<comment type="similarity">
    <text evidence="2 6">Belongs to the YIP1 family.</text>
</comment>
<feature type="transmembrane region" description="Helical" evidence="6">
    <location>
        <begin position="153"/>
        <end position="172"/>
    </location>
</feature>
<dbReference type="InterPro" id="IPR045231">
    <property type="entry name" value="Yip1/4-like"/>
</dbReference>
<dbReference type="PANTHER" id="PTHR21236:SF1">
    <property type="entry name" value="PROTEIN YIPF6"/>
    <property type="match status" value="1"/>
</dbReference>
<dbReference type="InterPro" id="IPR006977">
    <property type="entry name" value="Yip1_dom"/>
</dbReference>
<organism evidence="8 9">
    <name type="scientific">Mesorhabditis spiculigera</name>
    <dbReference type="NCBI Taxonomy" id="96644"/>
    <lineage>
        <taxon>Eukaryota</taxon>
        <taxon>Metazoa</taxon>
        <taxon>Ecdysozoa</taxon>
        <taxon>Nematoda</taxon>
        <taxon>Chromadorea</taxon>
        <taxon>Rhabditida</taxon>
        <taxon>Rhabditina</taxon>
        <taxon>Rhabditomorpha</taxon>
        <taxon>Rhabditoidea</taxon>
        <taxon>Rhabditidae</taxon>
        <taxon>Mesorhabditinae</taxon>
        <taxon>Mesorhabditis</taxon>
    </lineage>
</organism>
<evidence type="ECO:0000256" key="1">
    <source>
        <dbReference type="ARBA" id="ARBA00004141"/>
    </source>
</evidence>